<dbReference type="SUPFAM" id="SSF48371">
    <property type="entry name" value="ARM repeat"/>
    <property type="match status" value="1"/>
</dbReference>
<dbReference type="InterPro" id="IPR011989">
    <property type="entry name" value="ARM-like"/>
</dbReference>
<organism evidence="7 8">
    <name type="scientific">Xenopus laevis</name>
    <name type="common">African clawed frog</name>
    <dbReference type="NCBI Taxonomy" id="8355"/>
    <lineage>
        <taxon>Eukaryota</taxon>
        <taxon>Metazoa</taxon>
        <taxon>Chordata</taxon>
        <taxon>Craniata</taxon>
        <taxon>Vertebrata</taxon>
        <taxon>Euteleostomi</taxon>
        <taxon>Amphibia</taxon>
        <taxon>Batrachia</taxon>
        <taxon>Anura</taxon>
        <taxon>Pipoidea</taxon>
        <taxon>Pipidae</taxon>
        <taxon>Xenopodinae</taxon>
        <taxon>Xenopus</taxon>
        <taxon>Xenopus</taxon>
    </lineage>
</organism>
<dbReference type="Gene3D" id="1.25.10.10">
    <property type="entry name" value="Leucine-rich Repeat Variant"/>
    <property type="match status" value="1"/>
</dbReference>
<evidence type="ECO:0000256" key="1">
    <source>
        <dbReference type="ARBA" id="ARBA00004604"/>
    </source>
</evidence>
<feature type="domain" description="TEX10-like TPR repeats" evidence="6">
    <location>
        <begin position="569"/>
        <end position="771"/>
    </location>
</feature>
<gene>
    <name evidence="8" type="primary">tex10.S</name>
    <name evidence="8" type="synonym">tex10</name>
</gene>
<dbReference type="InterPro" id="IPR024679">
    <property type="entry name" value="Ipi1_N"/>
</dbReference>
<keyword evidence="7" id="KW-1185">Reference proteome</keyword>
<evidence type="ECO:0000256" key="2">
    <source>
        <dbReference type="ARBA" id="ARBA00004642"/>
    </source>
</evidence>
<dbReference type="GO" id="GO:0071339">
    <property type="term" value="C:MLL1 complex"/>
    <property type="evidence" value="ECO:0000318"/>
    <property type="project" value="GO_Central"/>
</dbReference>
<evidence type="ECO:0000259" key="5">
    <source>
        <dbReference type="Pfam" id="PF12333"/>
    </source>
</evidence>
<reference evidence="8" key="1">
    <citation type="submission" date="2025-08" db="UniProtKB">
        <authorList>
            <consortium name="RefSeq"/>
        </authorList>
    </citation>
    <scope>IDENTIFICATION</scope>
    <source>
        <strain evidence="8">J_2021</strain>
        <tissue evidence="8">Erythrocytes</tissue>
    </source>
</reference>
<dbReference type="FunFam" id="1.25.10.10:FF:000918">
    <property type="entry name" value="Testis-expressed protein 10 homolog"/>
    <property type="match status" value="1"/>
</dbReference>
<evidence type="ECO:0000313" key="7">
    <source>
        <dbReference type="Proteomes" id="UP000186698"/>
    </source>
</evidence>
<comment type="similarity">
    <text evidence="3">Belongs to the IPI1/TEX10 family.</text>
</comment>
<evidence type="ECO:0000259" key="6">
    <source>
        <dbReference type="Pfam" id="PF25781"/>
    </source>
</evidence>
<dbReference type="InterPro" id="IPR057949">
    <property type="entry name" value="TPR_TEX10"/>
</dbReference>
<name>A0A8J1L3I4_XENLA</name>
<dbReference type="Proteomes" id="UP000186698">
    <property type="component" value="Chromosome 6S"/>
</dbReference>
<dbReference type="Pfam" id="PF25781">
    <property type="entry name" value="TPR_TEX10"/>
    <property type="match status" value="2"/>
</dbReference>
<accession>A0A8J1L3I4</accession>
<comment type="subcellular location">
    <subcellularLocation>
        <location evidence="1">Nucleus</location>
        <location evidence="1">Nucleolus</location>
    </subcellularLocation>
    <subcellularLocation>
        <location evidence="2">Nucleus</location>
        <location evidence="2">Nucleoplasm</location>
    </subcellularLocation>
</comment>
<dbReference type="InterPro" id="IPR016024">
    <property type="entry name" value="ARM-type_fold"/>
</dbReference>
<feature type="domain" description="Pre-rRNA-processing protein Ipi1 N-terminal" evidence="5">
    <location>
        <begin position="160"/>
        <end position="262"/>
    </location>
</feature>
<dbReference type="AlphaFoldDB" id="A0A8J1L3I4"/>
<dbReference type="GeneID" id="495116"/>
<evidence type="ECO:0000313" key="8">
    <source>
        <dbReference type="RefSeq" id="XP_041423145.1"/>
    </source>
</evidence>
<dbReference type="PANTHER" id="PTHR16056">
    <property type="entry name" value="REGULATOR OF MICROTUBULE DYNAMICS PROTEIN"/>
    <property type="match status" value="1"/>
</dbReference>
<dbReference type="PANTHER" id="PTHR16056:SF2">
    <property type="entry name" value="TESTIS-EXPRESSED PROTEIN 10"/>
    <property type="match status" value="1"/>
</dbReference>
<dbReference type="Pfam" id="PF12333">
    <property type="entry name" value="Ipi1_N"/>
    <property type="match status" value="1"/>
</dbReference>
<evidence type="ECO:0000256" key="3">
    <source>
        <dbReference type="ARBA" id="ARBA00006427"/>
    </source>
</evidence>
<proteinExistence type="inferred from homology"/>
<evidence type="ECO:0000256" key="4">
    <source>
        <dbReference type="ARBA" id="ARBA00023242"/>
    </source>
</evidence>
<dbReference type="CTD" id="495116"/>
<feature type="domain" description="TEX10-like TPR repeats" evidence="6">
    <location>
        <begin position="785"/>
        <end position="968"/>
    </location>
</feature>
<dbReference type="GO" id="GO:0005634">
    <property type="term" value="C:nucleus"/>
    <property type="evidence" value="ECO:0000318"/>
    <property type="project" value="GO_Central"/>
</dbReference>
<keyword evidence="4" id="KW-0539">Nucleus</keyword>
<protein>
    <submittedName>
        <fullName evidence="8">Testis expressed 10 S homeolog isoform X1</fullName>
    </submittedName>
</protein>
<dbReference type="RefSeq" id="XP_041423145.1">
    <property type="nucleotide sequence ID" value="XM_041567211.1"/>
</dbReference>
<dbReference type="OrthoDB" id="361362at2759"/>
<sequence>MRKFARVVAYHINIRIKFGERHCSKVTMTSKRKRQEDFQRVKLKVGRKKSKADHITDTSFKSKCIHLSKQLKDGQSSLTNERKLNITDLLSQMHHYNAGIKHSALVGLKELLTTYPSIIESHISNIISEIGAVFTDKDSAVRKAAVFLLQYLVPKITPDKIAPFFPLVSAHLSSAMTHIIMDIQKDSLQILDIFLEEYPELLIDRSNMLLNNFLELISHQKTSKEFKRRDEKSSWTLAVSVDQKIISQNWRLNVLIRLKKFLYAFARHVAKNIPDDEFTETSKKKPTRESQDVSWIKHTSRKQFINLYKHFEGSSFQMRTFVMTTAQADEHNFSTRNLKAFTETIIPLLIECWIEESPGTVTGDFSEKLLCPSSHHLLQQVLSIISLLWKLCELQDGQQKMDGWLRRTYLADFRHHFMSQFPYSVHEIVKQKKKKKKSNQDSMHLQNGLDHLLLNLTLCDIMIPLASCPTVPEDSEWLSMIRMFVSEKLNQGWKLNCKQLKRLLDVTNKLLNIQRNRVATEKLFHSVYLLYQQRELQLSVRSMLLKFLKKVYLKEEDVCHKLGRSRSNILSRWISGLPQQLANLGSRSPQLSAIIIDTVYTAATRSHIELLQSLQTAACQIYDPNEGPVVLLPPESQKQLVQLLYFLPYISSDLLTCLSKCCITERLSPNLGSTLIGILHARSSFASWSCLGQDCTMSNQDYFSFVFSSLIGFSAERLSWMQGTKHTTHVSKTQVSPLCLYLTDQQQFAHHWMITKMSETVCLHSVQQVQCGAPRRYDGGRICSAILNAVCSSLSSVSARSQCFEILQNAVIKHLGELVVLPDSTAGSILYAINTLFDQSCIPSEHLYRFLPSCCYSIFSFLLTIGKDFEHLPKRDPLWSACISLLSMLPNVLKFMLKDLQVSRACQEELPVIAQLLCLLLQNIQLRSHMMANAFLVQQTLQDVMNLKCCESQEQWLTDLQYCFNTYLPKQPHESPSFSALY</sequence>